<dbReference type="Proteomes" id="UP000176445">
    <property type="component" value="Unassembled WGS sequence"/>
</dbReference>
<protein>
    <submittedName>
        <fullName evidence="1">Uncharacterized protein</fullName>
    </submittedName>
</protein>
<accession>A0A1F6CSM0</accession>
<comment type="caution">
    <text evidence="1">The sequence shown here is derived from an EMBL/GenBank/DDBJ whole genome shotgun (WGS) entry which is preliminary data.</text>
</comment>
<dbReference type="EMBL" id="MFKW01000001">
    <property type="protein sequence ID" value="OGG52144.1"/>
    <property type="molecule type" value="Genomic_DNA"/>
</dbReference>
<dbReference type="AlphaFoldDB" id="A0A1F6CSM0"/>
<name>A0A1F6CSM0_9BACT</name>
<proteinExistence type="predicted"/>
<sequence length="60" mass="7328">MERPKCVPEELWHNETPRACLQAIEEMARFFWRMGVDPKEEEPRLPEDWRERIGTLMNRS</sequence>
<reference evidence="1 2" key="1">
    <citation type="journal article" date="2016" name="Nat. Commun.">
        <title>Thousands of microbial genomes shed light on interconnected biogeochemical processes in an aquifer system.</title>
        <authorList>
            <person name="Anantharaman K."/>
            <person name="Brown C.T."/>
            <person name="Hug L.A."/>
            <person name="Sharon I."/>
            <person name="Castelle C.J."/>
            <person name="Probst A.J."/>
            <person name="Thomas B.C."/>
            <person name="Singh A."/>
            <person name="Wilkins M.J."/>
            <person name="Karaoz U."/>
            <person name="Brodie E.L."/>
            <person name="Williams K.H."/>
            <person name="Hubbard S.S."/>
            <person name="Banfield J.F."/>
        </authorList>
    </citation>
    <scope>NUCLEOTIDE SEQUENCE [LARGE SCALE GENOMIC DNA]</scope>
</reference>
<evidence type="ECO:0000313" key="1">
    <source>
        <dbReference type="EMBL" id="OGG52144.1"/>
    </source>
</evidence>
<evidence type="ECO:0000313" key="2">
    <source>
        <dbReference type="Proteomes" id="UP000176445"/>
    </source>
</evidence>
<gene>
    <name evidence="1" type="ORF">A2704_02045</name>
</gene>
<organism evidence="1 2">
    <name type="scientific">Candidatus Kaiserbacteria bacterium RIFCSPHIGHO2_01_FULL_54_36b</name>
    <dbReference type="NCBI Taxonomy" id="1798483"/>
    <lineage>
        <taxon>Bacteria</taxon>
        <taxon>Candidatus Kaiseribacteriota</taxon>
    </lineage>
</organism>